<dbReference type="EMBL" id="KT595939">
    <property type="protein sequence ID" value="ALE14777.1"/>
    <property type="molecule type" value="Genomic_DNA"/>
</dbReference>
<sequence length="334" mass="37679">MKTIPQRYEKITKDFSGLIPPKSHKFSLASKSGLVNITNTVAKYAPKISISSLINQHAGVFDPPYRQPQFGEFLIFARTLHSQEPIGTFLFTFKQQEAVGENVDIIFSPVSLFKVSRLQEESGPNTYRMANIWYEQETDILQSVPNIQELFDNGTFHKHLTPVGPLVQNVNSTYLNKVVSVVRGEVLTKRTPRENVKLLLPADLYFNLDESLFPHLIDKEPSHLNVFYYACITYTRVFDQPAASVMFFRTSKGLCEVMMQLKLFFSNLITNRLAYGEAGQLNIKRVNLGALCKVGYSSAQTQPNQKSVLIRGAAFSVVEIPDFITDPGSWVSLI</sequence>
<keyword evidence="3" id="KW-0946">Virion</keyword>
<dbReference type="GO" id="GO:0019069">
    <property type="term" value="P:viral capsid assembly"/>
    <property type="evidence" value="ECO:0007669"/>
    <property type="project" value="InterPro"/>
</dbReference>
<evidence type="ECO:0000256" key="1">
    <source>
        <dbReference type="ARBA" id="ARBA00022561"/>
    </source>
</evidence>
<dbReference type="RefSeq" id="YP_009173942.1">
    <property type="nucleotide sequence ID" value="NC_028099.1"/>
</dbReference>
<keyword evidence="1" id="KW-0167">Capsid protein</keyword>
<dbReference type="GO" id="GO:0003677">
    <property type="term" value="F:DNA binding"/>
    <property type="evidence" value="ECO:0007669"/>
    <property type="project" value="InterPro"/>
</dbReference>
<dbReference type="KEGG" id="vg:26100456"/>
<dbReference type="Proteomes" id="UP000152314">
    <property type="component" value="Segment"/>
</dbReference>
<proteinExistence type="inferred from homology"/>
<evidence type="ECO:0000256" key="3">
    <source>
        <dbReference type="ARBA" id="ARBA00022844"/>
    </source>
</evidence>
<dbReference type="Pfam" id="PF03327">
    <property type="entry name" value="Herpes_VP19C"/>
    <property type="match status" value="1"/>
</dbReference>
<evidence type="ECO:0000313" key="5">
    <source>
        <dbReference type="Proteomes" id="UP000152314"/>
    </source>
</evidence>
<name>A0A0M5L637_9GAMA</name>
<reference evidence="4 5" key="1">
    <citation type="journal article" date="2015" name="Genome Announc.">
        <title>First Complete Genome Sequence of Felis catus Gammaherpesvirus 1.</title>
        <authorList>
            <person name="Troyer R.M."/>
            <person name="Lee J.S."/>
            <person name="Vuyisich M."/>
            <person name="Chain P."/>
            <person name="Lo C.C."/>
            <person name="Kronmiller B."/>
            <person name="Bracha S."/>
            <person name="Avery A.C."/>
            <person name="VandeWoude S."/>
        </authorList>
    </citation>
    <scope>NUCLEOTIDE SEQUENCE [LARGE SCALE GENOMIC DNA]</scope>
    <source>
        <strain evidence="4">31286</strain>
    </source>
</reference>
<evidence type="ECO:0000313" key="4">
    <source>
        <dbReference type="EMBL" id="ALE14777.1"/>
    </source>
</evidence>
<organism evidence="4 5">
    <name type="scientific">Felid gammaherpesvirus 1</name>
    <dbReference type="NCBI Taxonomy" id="2560468"/>
    <lineage>
        <taxon>Viruses</taxon>
        <taxon>Duplodnaviria</taxon>
        <taxon>Heunggongvirae</taxon>
        <taxon>Peploviricota</taxon>
        <taxon>Herviviricetes</taxon>
        <taxon>Herpesvirales</taxon>
        <taxon>Orthoherpesviridae</taxon>
        <taxon>Gammaherpesvirinae</taxon>
        <taxon>Percavirus</taxon>
        <taxon>Percavirus felidgamma1</taxon>
    </lineage>
</organism>
<accession>A0A0M5L637</accession>
<keyword evidence="2" id="KW-1048">Host nucleus</keyword>
<evidence type="ECO:0000256" key="2">
    <source>
        <dbReference type="ARBA" id="ARBA00022562"/>
    </source>
</evidence>
<protein>
    <submittedName>
        <fullName evidence="4">ORF62</fullName>
    </submittedName>
</protein>
<dbReference type="GO" id="GO:0019028">
    <property type="term" value="C:viral capsid"/>
    <property type="evidence" value="ECO:0007669"/>
    <property type="project" value="UniProtKB-KW"/>
</dbReference>
<keyword evidence="5" id="KW-1185">Reference proteome</keyword>
<dbReference type="HAMAP" id="MF_04018">
    <property type="entry name" value="HSV_TRX1"/>
    <property type="match status" value="1"/>
</dbReference>
<dbReference type="OrthoDB" id="11563at10239"/>
<dbReference type="GeneID" id="26100456"/>
<dbReference type="InterPro" id="IPR004999">
    <property type="entry name" value="Herpes_1"/>
</dbReference>